<feature type="region of interest" description="Disordered" evidence="1">
    <location>
        <begin position="31"/>
        <end position="69"/>
    </location>
</feature>
<dbReference type="GeneID" id="104785402"/>
<evidence type="ECO:0000256" key="1">
    <source>
        <dbReference type="SAM" id="MobiDB-lite"/>
    </source>
</evidence>
<feature type="compositionally biased region" description="Acidic residues" evidence="1">
    <location>
        <begin position="33"/>
        <end position="43"/>
    </location>
</feature>
<organism evidence="2 3">
    <name type="scientific">Camelina sativa</name>
    <name type="common">False flax</name>
    <name type="synonym">Myagrum sativum</name>
    <dbReference type="NCBI Taxonomy" id="90675"/>
    <lineage>
        <taxon>Eukaryota</taxon>
        <taxon>Viridiplantae</taxon>
        <taxon>Streptophyta</taxon>
        <taxon>Embryophyta</taxon>
        <taxon>Tracheophyta</taxon>
        <taxon>Spermatophyta</taxon>
        <taxon>Magnoliopsida</taxon>
        <taxon>eudicotyledons</taxon>
        <taxon>Gunneridae</taxon>
        <taxon>Pentapetalae</taxon>
        <taxon>rosids</taxon>
        <taxon>malvids</taxon>
        <taxon>Brassicales</taxon>
        <taxon>Brassicaceae</taxon>
        <taxon>Camelineae</taxon>
        <taxon>Camelina</taxon>
    </lineage>
</organism>
<keyword evidence="2" id="KW-1185">Reference proteome</keyword>
<sequence length="131" mass="15145">MAFTQEEDEDLHVAAWTLIYIHQAQAQYLNQSPEEDDIDDEVESTPLSQVSQAHQKPSRKRKYADNNQNTMKINKEELFSEETLRLIQVWYRDDPDPVEIFKDAEALVTEAASGGDDASFSRRIRESELRA</sequence>
<feature type="compositionally biased region" description="Basic and acidic residues" evidence="1">
    <location>
        <begin position="119"/>
        <end position="131"/>
    </location>
</feature>
<protein>
    <submittedName>
        <fullName evidence="3">B3 domain-containing protein At1g20600-like</fullName>
    </submittedName>
</protein>
<evidence type="ECO:0000313" key="2">
    <source>
        <dbReference type="Proteomes" id="UP000694864"/>
    </source>
</evidence>
<dbReference type="RefSeq" id="XP_019100735.1">
    <property type="nucleotide sequence ID" value="XM_019245190.1"/>
</dbReference>
<feature type="compositionally biased region" description="Polar residues" evidence="1">
    <location>
        <begin position="45"/>
        <end position="55"/>
    </location>
</feature>
<evidence type="ECO:0000313" key="3">
    <source>
        <dbReference type="RefSeq" id="XP_019100735.1"/>
    </source>
</evidence>
<feature type="region of interest" description="Disordered" evidence="1">
    <location>
        <begin position="111"/>
        <end position="131"/>
    </location>
</feature>
<reference evidence="2" key="1">
    <citation type="journal article" date="2014" name="Nat. Commun.">
        <title>The emerging biofuel crop Camelina sativa retains a highly undifferentiated hexaploid genome structure.</title>
        <authorList>
            <person name="Kagale S."/>
            <person name="Koh C."/>
            <person name="Nixon J."/>
            <person name="Bollina V."/>
            <person name="Clarke W.E."/>
            <person name="Tuteja R."/>
            <person name="Spillane C."/>
            <person name="Robinson S.J."/>
            <person name="Links M.G."/>
            <person name="Clarke C."/>
            <person name="Higgins E.E."/>
            <person name="Huebert T."/>
            <person name="Sharpe A.G."/>
            <person name="Parkin I.A."/>
        </authorList>
    </citation>
    <scope>NUCLEOTIDE SEQUENCE [LARGE SCALE GENOMIC DNA]</scope>
    <source>
        <strain evidence="2">cv. DH55</strain>
    </source>
</reference>
<name>A0ABM1RNZ7_CAMSA</name>
<gene>
    <name evidence="3" type="primary">LOC104785402</name>
</gene>
<dbReference type="Proteomes" id="UP000694864">
    <property type="component" value="Chromosome 5"/>
</dbReference>
<proteinExistence type="predicted"/>
<accession>A0ABM1RNZ7</accession>
<reference evidence="3" key="2">
    <citation type="submission" date="2025-08" db="UniProtKB">
        <authorList>
            <consortium name="RefSeq"/>
        </authorList>
    </citation>
    <scope>IDENTIFICATION</scope>
    <source>
        <tissue evidence="3">Leaf</tissue>
    </source>
</reference>